<keyword evidence="1" id="KW-0812">Transmembrane</keyword>
<keyword evidence="1" id="KW-1133">Transmembrane helix</keyword>
<proteinExistence type="predicted"/>
<reference evidence="2" key="1">
    <citation type="submission" date="2020-09" db="EMBL/GenBank/DDBJ databases">
        <title>Comparative genome analyses of four rice-infecting Rhizoctonia solani isolates reveal extensive enrichment of homogalacturonan modification genes.</title>
        <authorList>
            <person name="Lee D.-Y."/>
            <person name="Jeon J."/>
            <person name="Kim K.-T."/>
            <person name="Cheong K."/>
            <person name="Song H."/>
            <person name="Choi G."/>
            <person name="Ko J."/>
            <person name="Opiyo S.O."/>
            <person name="Zuo S."/>
            <person name="Madhav S."/>
            <person name="Lee Y.-H."/>
            <person name="Wang G.-L."/>
        </authorList>
    </citation>
    <scope>NUCLEOTIDE SEQUENCE</scope>
    <source>
        <strain evidence="2">AG1-IA YN-7</strain>
    </source>
</reference>
<keyword evidence="1" id="KW-0472">Membrane</keyword>
<evidence type="ECO:0000256" key="1">
    <source>
        <dbReference type="SAM" id="Phobius"/>
    </source>
</evidence>
<sequence length="179" mass="19929">MMTSHANRPAPLQTLTIPTIVIHYAEPTSGLTPRTPYSQDCTDAISESPIDDIHIKVHLSPSAPITPIQSHMPREKSVARPPIRLQRKAQPSRGRRVLMWSVILVLLAITSFLLRHISGNPRHSPTSELSNRKPMEWITVKHQKMPVTLAPYPTPGPAVLDSIEVDESGQTIQHWGQVV</sequence>
<organism evidence="2 3">
    <name type="scientific">Rhizoctonia solani</name>
    <dbReference type="NCBI Taxonomy" id="456999"/>
    <lineage>
        <taxon>Eukaryota</taxon>
        <taxon>Fungi</taxon>
        <taxon>Dikarya</taxon>
        <taxon>Basidiomycota</taxon>
        <taxon>Agaricomycotina</taxon>
        <taxon>Agaricomycetes</taxon>
        <taxon>Cantharellales</taxon>
        <taxon>Ceratobasidiaceae</taxon>
        <taxon>Rhizoctonia</taxon>
    </lineage>
</organism>
<evidence type="ECO:0000313" key="3">
    <source>
        <dbReference type="Proteomes" id="UP000650582"/>
    </source>
</evidence>
<dbReference type="AlphaFoldDB" id="A0A8H7H1M8"/>
<evidence type="ECO:0000313" key="2">
    <source>
        <dbReference type="EMBL" id="KAF8671157.1"/>
    </source>
</evidence>
<name>A0A8H7H1M8_9AGAM</name>
<dbReference type="EMBL" id="JACYCC010000220">
    <property type="protein sequence ID" value="KAF8671157.1"/>
    <property type="molecule type" value="Genomic_DNA"/>
</dbReference>
<accession>A0A8H7H1M8</accession>
<feature type="transmembrane region" description="Helical" evidence="1">
    <location>
        <begin position="97"/>
        <end position="117"/>
    </location>
</feature>
<dbReference type="Proteomes" id="UP000650582">
    <property type="component" value="Unassembled WGS sequence"/>
</dbReference>
<protein>
    <submittedName>
        <fullName evidence="2">Uncharacterized protein</fullName>
    </submittedName>
</protein>
<comment type="caution">
    <text evidence="2">The sequence shown here is derived from an EMBL/GenBank/DDBJ whole genome shotgun (WGS) entry which is preliminary data.</text>
</comment>
<gene>
    <name evidence="2" type="ORF">RHS04_08505</name>
</gene>